<evidence type="ECO:0000313" key="5">
    <source>
        <dbReference type="EMBL" id="AKH16971.1"/>
    </source>
</evidence>
<dbReference type="Proteomes" id="UP000034024">
    <property type="component" value="Chromosome"/>
</dbReference>
<evidence type="ECO:0000256" key="3">
    <source>
        <dbReference type="SAM" id="MobiDB-lite"/>
    </source>
</evidence>
<dbReference type="Pfam" id="PF00583">
    <property type="entry name" value="Acetyltransf_1"/>
    <property type="match status" value="1"/>
</dbReference>
<name>A0A0F7JL41_9DEIO</name>
<dbReference type="AlphaFoldDB" id="A0A0F7JL41"/>
<proteinExistence type="predicted"/>
<evidence type="ECO:0000256" key="1">
    <source>
        <dbReference type="ARBA" id="ARBA00022679"/>
    </source>
</evidence>
<dbReference type="PROSITE" id="PS51186">
    <property type="entry name" value="GNAT"/>
    <property type="match status" value="2"/>
</dbReference>
<keyword evidence="6" id="KW-1185">Reference proteome</keyword>
<accession>A0A0F7JL41</accession>
<feature type="compositionally biased region" description="Basic and acidic residues" evidence="3">
    <location>
        <begin position="322"/>
        <end position="337"/>
    </location>
</feature>
<dbReference type="Gene3D" id="3.40.630.30">
    <property type="match status" value="1"/>
</dbReference>
<dbReference type="KEGG" id="dch:SY84_07755"/>
<evidence type="ECO:0000256" key="2">
    <source>
        <dbReference type="ARBA" id="ARBA00023315"/>
    </source>
</evidence>
<gene>
    <name evidence="5" type="ORF">SY84_07755</name>
</gene>
<keyword evidence="1 5" id="KW-0808">Transferase</keyword>
<dbReference type="OrthoDB" id="4140682at2"/>
<dbReference type="GO" id="GO:0016747">
    <property type="term" value="F:acyltransferase activity, transferring groups other than amino-acyl groups"/>
    <property type="evidence" value="ECO:0007669"/>
    <property type="project" value="InterPro"/>
</dbReference>
<dbReference type="RefSeq" id="WP_046843542.1">
    <property type="nucleotide sequence ID" value="NZ_CP011389.1"/>
</dbReference>
<evidence type="ECO:0000313" key="6">
    <source>
        <dbReference type="Proteomes" id="UP000034024"/>
    </source>
</evidence>
<keyword evidence="2" id="KW-0012">Acyltransferase</keyword>
<evidence type="ECO:0000259" key="4">
    <source>
        <dbReference type="PROSITE" id="PS51186"/>
    </source>
</evidence>
<dbReference type="EMBL" id="CP011389">
    <property type="protein sequence ID" value="AKH16971.1"/>
    <property type="molecule type" value="Genomic_DNA"/>
</dbReference>
<dbReference type="SUPFAM" id="SSF55729">
    <property type="entry name" value="Acyl-CoA N-acyltransferases (Nat)"/>
    <property type="match status" value="2"/>
</dbReference>
<protein>
    <submittedName>
        <fullName evidence="5">GCN5 family acetyltransferase</fullName>
    </submittedName>
</protein>
<dbReference type="PANTHER" id="PTHR43877">
    <property type="entry name" value="AMINOALKYLPHOSPHONATE N-ACETYLTRANSFERASE-RELATED-RELATED"/>
    <property type="match status" value="1"/>
</dbReference>
<dbReference type="InterPro" id="IPR016181">
    <property type="entry name" value="Acyl_CoA_acyltransferase"/>
</dbReference>
<dbReference type="InterPro" id="IPR050832">
    <property type="entry name" value="Bact_Acetyltransf"/>
</dbReference>
<feature type="region of interest" description="Disordered" evidence="3">
    <location>
        <begin position="318"/>
        <end position="345"/>
    </location>
</feature>
<feature type="domain" description="N-acetyltransferase" evidence="4">
    <location>
        <begin position="7"/>
        <end position="166"/>
    </location>
</feature>
<sequence length="345" mass="38270">MTDPQPVTLRDLQKPDDFAEVAALLSAADPEWPLTAEMMATWDEAHDPALYRRERVAEQGGRIVGVSHVGHDDFAFEDWRYFGRVVVHPDARGRGVGTALYDDAFAALRGRGAQDLRTMLSDQPEDAPGRAFLAARGYVRTWDRFESRLHTADADLGAFDDLMAAVAADGVQLRSVADLAGDPQRDRRLWELDWRLFQDVPMGQALTRRPFEAWLKQELEDPTFSHELSFVAVRPDVDDPLTGPYVGYSSLMSNPAGFFVIGMTGVRREDRGRGVAKALKVAAMRALAAAGGGEIRTFNDPPNKAMLAMNRALGFRRGPTRSRHELHLDPVTGERRPVPVPPELT</sequence>
<dbReference type="PATRIC" id="fig|1309411.5.peg.1581"/>
<organism evidence="5 6">
    <name type="scientific">Deinococcus soli</name>
    <name type="common">ex Cha et al. 2016</name>
    <dbReference type="NCBI Taxonomy" id="1309411"/>
    <lineage>
        <taxon>Bacteria</taxon>
        <taxon>Thermotogati</taxon>
        <taxon>Deinococcota</taxon>
        <taxon>Deinococci</taxon>
        <taxon>Deinococcales</taxon>
        <taxon>Deinococcaceae</taxon>
        <taxon>Deinococcus</taxon>
    </lineage>
</organism>
<dbReference type="InterPro" id="IPR000182">
    <property type="entry name" value="GNAT_dom"/>
</dbReference>
<dbReference type="CDD" id="cd04301">
    <property type="entry name" value="NAT_SF"/>
    <property type="match status" value="1"/>
</dbReference>
<reference evidence="5 6" key="1">
    <citation type="submission" date="2015-01" db="EMBL/GenBank/DDBJ databases">
        <title>Deinococcus soli/N5/whole genome sequencing.</title>
        <authorList>
            <person name="Kim M.K."/>
            <person name="Srinivasan S."/>
            <person name="Lee J.-J."/>
        </authorList>
    </citation>
    <scope>NUCLEOTIDE SEQUENCE [LARGE SCALE GENOMIC DNA]</scope>
    <source>
        <strain evidence="5 6">N5</strain>
    </source>
</reference>
<dbReference type="PANTHER" id="PTHR43877:SF6">
    <property type="entry name" value="GCN5-RELATED N-ACETYLTRANSFERASE"/>
    <property type="match status" value="1"/>
</dbReference>
<feature type="domain" description="N-acetyltransferase" evidence="4">
    <location>
        <begin position="187"/>
        <end position="339"/>
    </location>
</feature>